<dbReference type="AlphaFoldDB" id="A0A8E2JHJ9"/>
<name>A0A8E2JHJ9_9PEZI</name>
<dbReference type="Proteomes" id="UP000250266">
    <property type="component" value="Unassembled WGS sequence"/>
</dbReference>
<protein>
    <submittedName>
        <fullName evidence="1">Uncharacterized protein</fullName>
    </submittedName>
</protein>
<sequence length="100" mass="11990">MCSDPHSKRPIIIWEKGTRDWRKELQEQVIKDNDEELERMNKQKLVLEPGTHKNTEFWRRFNGNIARHNTRIWSWLLQEEGYGAEEACNGSIDGRRRLVL</sequence>
<accession>A0A8E2JHJ9</accession>
<evidence type="ECO:0000313" key="1">
    <source>
        <dbReference type="EMBL" id="OCK82758.1"/>
    </source>
</evidence>
<keyword evidence="2" id="KW-1185">Reference proteome</keyword>
<gene>
    <name evidence="1" type="ORF">K432DRAFT_211159</name>
</gene>
<proteinExistence type="predicted"/>
<evidence type="ECO:0000313" key="2">
    <source>
        <dbReference type="Proteomes" id="UP000250266"/>
    </source>
</evidence>
<organism evidence="1 2">
    <name type="scientific">Lepidopterella palustris CBS 459.81</name>
    <dbReference type="NCBI Taxonomy" id="1314670"/>
    <lineage>
        <taxon>Eukaryota</taxon>
        <taxon>Fungi</taxon>
        <taxon>Dikarya</taxon>
        <taxon>Ascomycota</taxon>
        <taxon>Pezizomycotina</taxon>
        <taxon>Dothideomycetes</taxon>
        <taxon>Pleosporomycetidae</taxon>
        <taxon>Mytilinidiales</taxon>
        <taxon>Argynnaceae</taxon>
        <taxon>Lepidopterella</taxon>
    </lineage>
</organism>
<dbReference type="EMBL" id="KV744879">
    <property type="protein sequence ID" value="OCK82758.1"/>
    <property type="molecule type" value="Genomic_DNA"/>
</dbReference>
<reference evidence="1 2" key="1">
    <citation type="journal article" date="2016" name="Nat. Commun.">
        <title>Ectomycorrhizal ecology is imprinted in the genome of the dominant symbiotic fungus Cenococcum geophilum.</title>
        <authorList>
            <consortium name="DOE Joint Genome Institute"/>
            <person name="Peter M."/>
            <person name="Kohler A."/>
            <person name="Ohm R.A."/>
            <person name="Kuo A."/>
            <person name="Krutzmann J."/>
            <person name="Morin E."/>
            <person name="Arend M."/>
            <person name="Barry K.W."/>
            <person name="Binder M."/>
            <person name="Choi C."/>
            <person name="Clum A."/>
            <person name="Copeland A."/>
            <person name="Grisel N."/>
            <person name="Haridas S."/>
            <person name="Kipfer T."/>
            <person name="LaButti K."/>
            <person name="Lindquist E."/>
            <person name="Lipzen A."/>
            <person name="Maire R."/>
            <person name="Meier B."/>
            <person name="Mihaltcheva S."/>
            <person name="Molinier V."/>
            <person name="Murat C."/>
            <person name="Poggeler S."/>
            <person name="Quandt C.A."/>
            <person name="Sperisen C."/>
            <person name="Tritt A."/>
            <person name="Tisserant E."/>
            <person name="Crous P.W."/>
            <person name="Henrissat B."/>
            <person name="Nehls U."/>
            <person name="Egli S."/>
            <person name="Spatafora J.W."/>
            <person name="Grigoriev I.V."/>
            <person name="Martin F.M."/>
        </authorList>
    </citation>
    <scope>NUCLEOTIDE SEQUENCE [LARGE SCALE GENOMIC DNA]</scope>
    <source>
        <strain evidence="1 2">CBS 459.81</strain>
    </source>
</reference>